<evidence type="ECO:0000313" key="1">
    <source>
        <dbReference type="EMBL" id="KAF7813407.1"/>
    </source>
</evidence>
<dbReference type="EMBL" id="JAAIUW010000010">
    <property type="protein sequence ID" value="KAF7813407.1"/>
    <property type="molecule type" value="Genomic_DNA"/>
</dbReference>
<protein>
    <submittedName>
        <fullName evidence="1">Uncharacterized protein</fullName>
    </submittedName>
</protein>
<evidence type="ECO:0000313" key="2">
    <source>
        <dbReference type="Proteomes" id="UP000634136"/>
    </source>
</evidence>
<organism evidence="1 2">
    <name type="scientific">Senna tora</name>
    <dbReference type="NCBI Taxonomy" id="362788"/>
    <lineage>
        <taxon>Eukaryota</taxon>
        <taxon>Viridiplantae</taxon>
        <taxon>Streptophyta</taxon>
        <taxon>Embryophyta</taxon>
        <taxon>Tracheophyta</taxon>
        <taxon>Spermatophyta</taxon>
        <taxon>Magnoliopsida</taxon>
        <taxon>eudicotyledons</taxon>
        <taxon>Gunneridae</taxon>
        <taxon>Pentapetalae</taxon>
        <taxon>rosids</taxon>
        <taxon>fabids</taxon>
        <taxon>Fabales</taxon>
        <taxon>Fabaceae</taxon>
        <taxon>Caesalpinioideae</taxon>
        <taxon>Cassia clade</taxon>
        <taxon>Senna</taxon>
    </lineage>
</organism>
<reference evidence="1" key="1">
    <citation type="submission" date="2020-09" db="EMBL/GenBank/DDBJ databases">
        <title>Genome-Enabled Discovery of Anthraquinone Biosynthesis in Senna tora.</title>
        <authorList>
            <person name="Kang S.-H."/>
            <person name="Pandey R.P."/>
            <person name="Lee C.-M."/>
            <person name="Sim J.-S."/>
            <person name="Jeong J.-T."/>
            <person name="Choi B.-S."/>
            <person name="Jung M."/>
            <person name="Ginzburg D."/>
            <person name="Zhao K."/>
            <person name="Won S.Y."/>
            <person name="Oh T.-J."/>
            <person name="Yu Y."/>
            <person name="Kim N.-H."/>
            <person name="Lee O.R."/>
            <person name="Lee T.-H."/>
            <person name="Bashyal P."/>
            <person name="Kim T.-S."/>
            <person name="Lee W.-H."/>
            <person name="Kawkins C."/>
            <person name="Kim C.-K."/>
            <person name="Kim J.S."/>
            <person name="Ahn B.O."/>
            <person name="Rhee S.Y."/>
            <person name="Sohng J.K."/>
        </authorList>
    </citation>
    <scope>NUCLEOTIDE SEQUENCE</scope>
    <source>
        <tissue evidence="1">Leaf</tissue>
    </source>
</reference>
<dbReference type="AlphaFoldDB" id="A0A834T413"/>
<accession>A0A834T413</accession>
<proteinExistence type="predicted"/>
<sequence length="57" mass="6424">MGFQFKYLQQSQEIQRPRSLGHNVINVGGKLLHSHTQITAHVNQSNLIAISLSVWTP</sequence>
<keyword evidence="2" id="KW-1185">Reference proteome</keyword>
<gene>
    <name evidence="1" type="ORF">G2W53_034383</name>
</gene>
<dbReference type="Proteomes" id="UP000634136">
    <property type="component" value="Unassembled WGS sequence"/>
</dbReference>
<name>A0A834T413_9FABA</name>
<comment type="caution">
    <text evidence="1">The sequence shown here is derived from an EMBL/GenBank/DDBJ whole genome shotgun (WGS) entry which is preliminary data.</text>
</comment>